<evidence type="ECO:0000313" key="2">
    <source>
        <dbReference type="Proteomes" id="UP000186455"/>
    </source>
</evidence>
<protein>
    <submittedName>
        <fullName evidence="1">Uncharacterized protein</fullName>
    </submittedName>
</protein>
<dbReference type="EMBL" id="LFBV01000001">
    <property type="protein sequence ID" value="OKH96154.1"/>
    <property type="molecule type" value="Genomic_DNA"/>
</dbReference>
<keyword evidence="2" id="KW-1185">Reference proteome</keyword>
<proteinExistence type="predicted"/>
<gene>
    <name evidence="1" type="ORF">AB852_05770</name>
</gene>
<dbReference type="Proteomes" id="UP000186455">
    <property type="component" value="Unassembled WGS sequence"/>
</dbReference>
<comment type="caution">
    <text evidence="1">The sequence shown here is derived from an EMBL/GenBank/DDBJ whole genome shotgun (WGS) entry which is preliminary data.</text>
</comment>
<evidence type="ECO:0000313" key="1">
    <source>
        <dbReference type="EMBL" id="OKH96154.1"/>
    </source>
</evidence>
<name>A0A1Q4VED9_9ACTN</name>
<dbReference type="RefSeq" id="WP_073784244.1">
    <property type="nucleotide sequence ID" value="NZ_LFBV01000001.1"/>
</dbReference>
<dbReference type="AlphaFoldDB" id="A0A1Q4VED9"/>
<accession>A0A1Q4VED9</accession>
<sequence>MPSEEARCRPSLVPYITAWSSERTQRPPVIVRGAGIGYADESPYDRDGDGVLWMRESVSPGRGRPEFGRVHLMRQRRAMRRLLCQVCGRAADRDGDGVLWLLGEHDAAELTTSHPPLCVPCAAQAARSCPYLRGGCTAVRARSRTPIGVHGMVYRPGFPFPVAETDGGVLYGDERIRWTRAAQLIVRLAEVTVVELHTGVPAARR</sequence>
<organism evidence="1 2">
    <name type="scientific">Streptomyces uncialis</name>
    <dbReference type="NCBI Taxonomy" id="1048205"/>
    <lineage>
        <taxon>Bacteria</taxon>
        <taxon>Bacillati</taxon>
        <taxon>Actinomycetota</taxon>
        <taxon>Actinomycetes</taxon>
        <taxon>Kitasatosporales</taxon>
        <taxon>Streptomycetaceae</taxon>
        <taxon>Streptomyces</taxon>
    </lineage>
</organism>
<dbReference type="STRING" id="1048205.AB852_05770"/>
<reference evidence="1 2" key="1">
    <citation type="submission" date="2015-06" db="EMBL/GenBank/DDBJ databases">
        <title>Cloning and characterization of the uncialamcin biosynthetic gene cluster.</title>
        <authorList>
            <person name="Yan X."/>
            <person name="Huang T."/>
            <person name="Ge H."/>
            <person name="Shen B."/>
        </authorList>
    </citation>
    <scope>NUCLEOTIDE SEQUENCE [LARGE SCALE GENOMIC DNA]</scope>
    <source>
        <strain evidence="1 2">DCA2648</strain>
    </source>
</reference>